<organism evidence="2 3">
    <name type="scientific">Candidatus Methanomassiliicoccus intestinalis</name>
    <dbReference type="NCBI Taxonomy" id="1406512"/>
    <lineage>
        <taxon>Archaea</taxon>
        <taxon>Methanobacteriati</taxon>
        <taxon>Thermoplasmatota</taxon>
        <taxon>Thermoplasmata</taxon>
        <taxon>Methanomassiliicoccales</taxon>
        <taxon>Methanomassiliicoccaceae</taxon>
        <taxon>Methanomassiliicoccus</taxon>
    </lineage>
</organism>
<feature type="domain" description="DUF3850" evidence="1">
    <location>
        <begin position="13"/>
        <end position="88"/>
    </location>
</feature>
<evidence type="ECO:0000313" key="2">
    <source>
        <dbReference type="EMBL" id="TQS84557.1"/>
    </source>
</evidence>
<comment type="caution">
    <text evidence="2">The sequence shown here is derived from an EMBL/GenBank/DDBJ whole genome shotgun (WGS) entry which is preliminary data.</text>
</comment>
<dbReference type="AlphaFoldDB" id="A0A8J8TEB9"/>
<proteinExistence type="predicted"/>
<protein>
    <recommendedName>
        <fullName evidence="1">DUF3850 domain-containing protein</fullName>
    </recommendedName>
</protein>
<reference evidence="2" key="1">
    <citation type="submission" date="2016-03" db="EMBL/GenBank/DDBJ databases">
        <authorList>
            <person name="Borrel G."/>
            <person name="Mccann A."/>
            <person name="O'Toole P.W."/>
        </authorList>
    </citation>
    <scope>NUCLEOTIDE SEQUENCE</scope>
    <source>
        <strain evidence="2">183</strain>
    </source>
</reference>
<name>A0A8J8TEB9_9ARCH</name>
<dbReference type="Gene3D" id="2.30.130.30">
    <property type="entry name" value="Hypothetical protein"/>
    <property type="match status" value="1"/>
</dbReference>
<gene>
    <name evidence="2" type="ORF">A3207_00505</name>
</gene>
<evidence type="ECO:0000259" key="1">
    <source>
        <dbReference type="Pfam" id="PF12961"/>
    </source>
</evidence>
<dbReference type="Proteomes" id="UP000752814">
    <property type="component" value="Unassembled WGS sequence"/>
</dbReference>
<accession>A0A8J8TEB9</accession>
<dbReference type="EMBL" id="LVVT01000001">
    <property type="protein sequence ID" value="TQS84557.1"/>
    <property type="molecule type" value="Genomic_DNA"/>
</dbReference>
<dbReference type="Pfam" id="PF12961">
    <property type="entry name" value="DUF3850"/>
    <property type="match status" value="1"/>
</dbReference>
<evidence type="ECO:0000313" key="3">
    <source>
        <dbReference type="Proteomes" id="UP000752814"/>
    </source>
</evidence>
<sequence>MIKSDDFNHTHIIHKLKILLQDFEQAITGIKNFEQINDNGDYQVNDLLVLKEWDPDTEGFTGREAARRIRHVPKNVPCLNSEYAILDIEENQSDMPDNQDPGESVMSESIELCIARLLLSAYQNGRVVLTISLITRIRHEQYSMYDLISALYSLEKLNYIRSSHDCWIITKKGIDHFFRSGDR</sequence>
<dbReference type="InterPro" id="IPR039440">
    <property type="entry name" value="DUF3850"/>
</dbReference>